<organism evidence="1 2">
    <name type="scientific">Bifidobacterium subtile</name>
    <dbReference type="NCBI Taxonomy" id="77635"/>
    <lineage>
        <taxon>Bacteria</taxon>
        <taxon>Bacillati</taxon>
        <taxon>Actinomycetota</taxon>
        <taxon>Actinomycetes</taxon>
        <taxon>Bifidobacteriales</taxon>
        <taxon>Bifidobacteriaceae</taxon>
        <taxon>Bifidobacterium</taxon>
    </lineage>
</organism>
<keyword evidence="2" id="KW-1185">Reference proteome</keyword>
<dbReference type="Proteomes" id="UP000029055">
    <property type="component" value="Unassembled WGS sequence"/>
</dbReference>
<evidence type="ECO:0000313" key="2">
    <source>
        <dbReference type="Proteomes" id="UP000029055"/>
    </source>
</evidence>
<reference evidence="1 2" key="1">
    <citation type="submission" date="2014-03" db="EMBL/GenBank/DDBJ databases">
        <title>Genomics of Bifidobacteria.</title>
        <authorList>
            <person name="Ventura M."/>
            <person name="Milani C."/>
            <person name="Lugli G.A."/>
        </authorList>
    </citation>
    <scope>NUCLEOTIDE SEQUENCE [LARGE SCALE GENOMIC DNA]</scope>
    <source>
        <strain evidence="1 2">LMG 11597</strain>
    </source>
</reference>
<proteinExistence type="predicted"/>
<sequence length="79" mass="8942">MASRGNKHQRKCVVLDAIHEQPIAVDMQFAISLKVPSESMIAVMSDEHAPVSRHKVLYCRFQEVEVVMLASQLLHLSQK</sequence>
<protein>
    <submittedName>
        <fullName evidence="1">Uncharacterized protein</fullName>
    </submittedName>
</protein>
<dbReference type="AlphaFoldDB" id="A0A087E8P9"/>
<evidence type="ECO:0000313" key="1">
    <source>
        <dbReference type="EMBL" id="KFJ04150.1"/>
    </source>
</evidence>
<dbReference type="STRING" id="77635.BISU_1188"/>
<name>A0A087E8P9_9BIFI</name>
<accession>A0A087E8P9</accession>
<comment type="caution">
    <text evidence="1">The sequence shown here is derived from an EMBL/GenBank/DDBJ whole genome shotgun (WGS) entry which is preliminary data.</text>
</comment>
<gene>
    <name evidence="1" type="ORF">BISU_1188</name>
</gene>
<dbReference type="EMBL" id="JGZR01000005">
    <property type="protein sequence ID" value="KFJ04150.1"/>
    <property type="molecule type" value="Genomic_DNA"/>
</dbReference>